<dbReference type="AlphaFoldDB" id="A0A6N6WEX8"/>
<name>A0A6N6WEX8_9BURK</name>
<organism evidence="6 7">
    <name type="scientific">Paraburkholderia madseniana</name>
    <dbReference type="NCBI Taxonomy" id="2599607"/>
    <lineage>
        <taxon>Bacteria</taxon>
        <taxon>Pseudomonadati</taxon>
        <taxon>Pseudomonadota</taxon>
        <taxon>Betaproteobacteria</taxon>
        <taxon>Burkholderiales</taxon>
        <taxon>Burkholderiaceae</taxon>
        <taxon>Paraburkholderia</taxon>
    </lineage>
</organism>
<evidence type="ECO:0000313" key="7">
    <source>
        <dbReference type="Proteomes" id="UP000463700"/>
    </source>
</evidence>
<keyword evidence="2" id="KW-0479">Metal-binding</keyword>
<proteinExistence type="inferred from homology"/>
<dbReference type="Proteomes" id="UP000463700">
    <property type="component" value="Unassembled WGS sequence"/>
</dbReference>
<feature type="domain" description="Metallo-beta-lactamase" evidence="5">
    <location>
        <begin position="39"/>
        <end position="244"/>
    </location>
</feature>
<comment type="caution">
    <text evidence="6">The sequence shown here is derived from an EMBL/GenBank/DDBJ whole genome shotgun (WGS) entry which is preliminary data.</text>
</comment>
<evidence type="ECO:0000259" key="5">
    <source>
        <dbReference type="SMART" id="SM00849"/>
    </source>
</evidence>
<evidence type="ECO:0000256" key="1">
    <source>
        <dbReference type="ARBA" id="ARBA00007749"/>
    </source>
</evidence>
<evidence type="ECO:0000256" key="3">
    <source>
        <dbReference type="ARBA" id="ARBA00022801"/>
    </source>
</evidence>
<evidence type="ECO:0000256" key="2">
    <source>
        <dbReference type="ARBA" id="ARBA00022723"/>
    </source>
</evidence>
<dbReference type="OrthoDB" id="5443440at2"/>
<gene>
    <name evidence="6" type="ORF">FSO04_20525</name>
</gene>
<dbReference type="SMART" id="SM00849">
    <property type="entry name" value="Lactamase_B"/>
    <property type="match status" value="1"/>
</dbReference>
<dbReference type="GO" id="GO:0046872">
    <property type="term" value="F:metal ion binding"/>
    <property type="evidence" value="ECO:0007669"/>
    <property type="project" value="UniProtKB-KW"/>
</dbReference>
<evidence type="ECO:0000313" key="6">
    <source>
        <dbReference type="EMBL" id="KAE8758030.1"/>
    </source>
</evidence>
<reference evidence="6 7" key="1">
    <citation type="journal article" date="2020" name="Int. J. Syst. Evol. Microbiol.">
        <title>Paraburkholderia madseniana sp. nov., a phenolic acid-degrading bacterium isolated from acidic forest soil.</title>
        <authorList>
            <person name="Wilhelm R.C."/>
            <person name="Murphy S.J.L."/>
            <person name="Feriancek N.M."/>
            <person name="Karasz D.C."/>
            <person name="DeRito C.M."/>
            <person name="Newman J.D."/>
            <person name="Buckley D.H."/>
        </authorList>
    </citation>
    <scope>NUCLEOTIDE SEQUENCE [LARGE SCALE GENOMIC DNA]</scope>
    <source>
        <strain evidence="6 7">RP11</strain>
    </source>
</reference>
<dbReference type="EMBL" id="VOSW01000038">
    <property type="protein sequence ID" value="KAE8758030.1"/>
    <property type="molecule type" value="Genomic_DNA"/>
</dbReference>
<evidence type="ECO:0000256" key="4">
    <source>
        <dbReference type="ARBA" id="ARBA00022833"/>
    </source>
</evidence>
<dbReference type="PANTHER" id="PTHR42978:SF3">
    <property type="entry name" value="BLR3078 PROTEIN"/>
    <property type="match status" value="1"/>
</dbReference>
<dbReference type="RefSeq" id="WP_154561893.1">
    <property type="nucleotide sequence ID" value="NZ_VOSW01000038.1"/>
</dbReference>
<dbReference type="Gene3D" id="3.60.15.10">
    <property type="entry name" value="Ribonuclease Z/Hydroxyacylglutathione hydrolase-like"/>
    <property type="match status" value="1"/>
</dbReference>
<dbReference type="GO" id="GO:0016787">
    <property type="term" value="F:hydrolase activity"/>
    <property type="evidence" value="ECO:0007669"/>
    <property type="project" value="UniProtKB-KW"/>
</dbReference>
<dbReference type="PANTHER" id="PTHR42978">
    <property type="entry name" value="QUORUM-QUENCHING LACTONASE YTNP-RELATED-RELATED"/>
    <property type="match status" value="1"/>
</dbReference>
<protein>
    <submittedName>
        <fullName evidence="6">MBL fold metallo-hydrolase</fullName>
    </submittedName>
</protein>
<dbReference type="InterPro" id="IPR001279">
    <property type="entry name" value="Metallo-B-lactamas"/>
</dbReference>
<dbReference type="InterPro" id="IPR036866">
    <property type="entry name" value="RibonucZ/Hydroxyglut_hydro"/>
</dbReference>
<dbReference type="CDD" id="cd07729">
    <property type="entry name" value="AHL_lactonase_MBL-fold"/>
    <property type="match status" value="1"/>
</dbReference>
<dbReference type="SUPFAM" id="SSF56281">
    <property type="entry name" value="Metallo-hydrolase/oxidoreductase"/>
    <property type="match status" value="1"/>
</dbReference>
<comment type="similarity">
    <text evidence="1">Belongs to the metallo-beta-lactamase superfamily.</text>
</comment>
<dbReference type="InterPro" id="IPR051013">
    <property type="entry name" value="MBL_superfamily_lactonases"/>
</dbReference>
<dbReference type="Pfam" id="PF00753">
    <property type="entry name" value="Lactamase_B"/>
    <property type="match status" value="1"/>
</dbReference>
<keyword evidence="4" id="KW-0862">Zinc</keyword>
<sequence>MSHDATIERLYVLDAGIAQVDDASIYSPGFNVGKPMTLSCNAYLIRHRGQWMLWDTGTQDDLIGEPEGRIIAHGIRGTISKTIASQLQEIGVEPDEIGTLALSHAHYDHVGNCRLFTKAEWIVQTAEYEAMFGPDPDAFGFRPDLYGMLRNNRLRLIEGDHDVYGDGAVRIIFTPGHTPGHCSLLLNLPETGRVVLSGDIAHNRRNFQCRCVPSFNVDAQQSIASMNRVEELLAAEGATLFVNHDIAQNATLPHAPDWLS</sequence>
<accession>A0A6N6WEX8</accession>
<keyword evidence="3 6" id="KW-0378">Hydrolase</keyword>